<name>X1J1M5_9ZZZZ</name>
<reference evidence="2" key="1">
    <citation type="journal article" date="2014" name="Front. Microbiol.">
        <title>High frequency of phylogenetically diverse reductive dehalogenase-homologous genes in deep subseafloor sedimentary metagenomes.</title>
        <authorList>
            <person name="Kawai M."/>
            <person name="Futagami T."/>
            <person name="Toyoda A."/>
            <person name="Takaki Y."/>
            <person name="Nishi S."/>
            <person name="Hori S."/>
            <person name="Arai W."/>
            <person name="Tsubouchi T."/>
            <person name="Morono Y."/>
            <person name="Uchiyama I."/>
            <person name="Ito T."/>
            <person name="Fujiyama A."/>
            <person name="Inagaki F."/>
            <person name="Takami H."/>
        </authorList>
    </citation>
    <scope>NUCLEOTIDE SEQUENCE</scope>
    <source>
        <strain evidence="2">Expedition CK06-06</strain>
    </source>
</reference>
<dbReference type="Pfam" id="PF04126">
    <property type="entry name" value="Cyclophil_like"/>
    <property type="match status" value="1"/>
</dbReference>
<dbReference type="EMBL" id="BARU01033861">
    <property type="protein sequence ID" value="GAH72269.1"/>
    <property type="molecule type" value="Genomic_DNA"/>
</dbReference>
<evidence type="ECO:0000313" key="2">
    <source>
        <dbReference type="EMBL" id="GAH72269.1"/>
    </source>
</evidence>
<dbReference type="InterPro" id="IPR029000">
    <property type="entry name" value="Cyclophilin-like_dom_sf"/>
</dbReference>
<gene>
    <name evidence="2" type="ORF">S03H2_53215</name>
</gene>
<feature type="domain" description="Cyclophilin TM1367-like" evidence="1">
    <location>
        <begin position="4"/>
        <end position="121"/>
    </location>
</feature>
<dbReference type="InterPro" id="IPR025658">
    <property type="entry name" value="Cyclophilin_TM1367"/>
</dbReference>
<evidence type="ECO:0000259" key="1">
    <source>
        <dbReference type="Pfam" id="PF04126"/>
    </source>
</evidence>
<protein>
    <recommendedName>
        <fullName evidence="1">Cyclophilin TM1367-like domain-containing protein</fullName>
    </recommendedName>
</protein>
<sequence length="124" mass="13328">MSRTIKIKAGNVEVTAELNETRTAGAIWEALPIKGHANCWGDEIYFSIPVSLEEEDAQELVGMGDLGYWPPGTAFCLFFGPTPMSRGQEIRPASPVNVFGRITGDATVLKQIASGTEIAVEEGT</sequence>
<accession>X1J1M5</accession>
<proteinExistence type="predicted"/>
<comment type="caution">
    <text evidence="2">The sequence shown here is derived from an EMBL/GenBank/DDBJ whole genome shotgun (WGS) entry which is preliminary data.</text>
</comment>
<dbReference type="SUPFAM" id="SSF50891">
    <property type="entry name" value="Cyclophilin-like"/>
    <property type="match status" value="1"/>
</dbReference>
<organism evidence="2">
    <name type="scientific">marine sediment metagenome</name>
    <dbReference type="NCBI Taxonomy" id="412755"/>
    <lineage>
        <taxon>unclassified sequences</taxon>
        <taxon>metagenomes</taxon>
        <taxon>ecological metagenomes</taxon>
    </lineage>
</organism>
<dbReference type="Gene3D" id="2.40.100.20">
    <property type="match status" value="1"/>
</dbReference>
<dbReference type="AlphaFoldDB" id="X1J1M5"/>